<accession>A0A8D5FU56</accession>
<dbReference type="PROSITE" id="PS00409">
    <property type="entry name" value="PROKAR_NTER_METHYL"/>
    <property type="match status" value="1"/>
</dbReference>
<name>A0A8D5FU56_9BACT</name>
<dbReference type="Proteomes" id="UP000826725">
    <property type="component" value="Chromosome"/>
</dbReference>
<keyword evidence="1" id="KW-1133">Transmembrane helix</keyword>
<dbReference type="RefSeq" id="WP_228854173.1">
    <property type="nucleotide sequence ID" value="NZ_AP024086.1"/>
</dbReference>
<evidence type="ECO:0008006" key="4">
    <source>
        <dbReference type="Google" id="ProtNLM"/>
    </source>
</evidence>
<dbReference type="NCBIfam" id="TIGR02532">
    <property type="entry name" value="IV_pilin_GFxxxE"/>
    <property type="match status" value="1"/>
</dbReference>
<keyword evidence="1" id="KW-0812">Transmembrane</keyword>
<proteinExistence type="predicted"/>
<evidence type="ECO:0000313" key="3">
    <source>
        <dbReference type="Proteomes" id="UP000826725"/>
    </source>
</evidence>
<dbReference type="InterPro" id="IPR012902">
    <property type="entry name" value="N_methyl_site"/>
</dbReference>
<dbReference type="AlphaFoldDB" id="A0A8D5FU56"/>
<protein>
    <recommendedName>
        <fullName evidence="4">Type II secretion system protein J</fullName>
    </recommendedName>
</protein>
<sequence length="219" mass="24654">MKICPGNKGFTLIELLLAIFIFGLVISTVYSVYHATFLVVNTTGEKMEVAGRARVALERIHEDLFSLFLGKAGFFSGEHHENSGMDSDGLSFFSSLHISFKKGEEGSGTALIEYFVEEDGKTGLLNLYRSDRVFLPGIKMEKEKRQKYLLCDRLKGVRFLYYDVDGVQHDEWHSDGEQTVDDEKNKFPAMVSIALRFDNSAADDDVTVFTTAVALQRKK</sequence>
<keyword evidence="3" id="KW-1185">Reference proteome</keyword>
<dbReference type="EMBL" id="AP024086">
    <property type="protein sequence ID" value="BCL61749.1"/>
    <property type="molecule type" value="Genomic_DNA"/>
</dbReference>
<feature type="transmembrane region" description="Helical" evidence="1">
    <location>
        <begin position="12"/>
        <end position="33"/>
    </location>
</feature>
<reference evidence="2" key="1">
    <citation type="submission" date="2020-09" db="EMBL/GenBank/DDBJ databases">
        <title>Desulfogranum mesoprofundum gen. nov., sp. nov., a novel mesophilic, sulfate-reducing chemolithoautotroph isolated from a deep-sea hydrothermal vent chimney in the Suiyo Seamount.</title>
        <authorList>
            <person name="Hashimoto Y."/>
            <person name="Nakagawa S."/>
        </authorList>
    </citation>
    <scope>NUCLEOTIDE SEQUENCE</scope>
    <source>
        <strain evidence="2">KT2</strain>
    </source>
</reference>
<evidence type="ECO:0000313" key="2">
    <source>
        <dbReference type="EMBL" id="BCL61749.1"/>
    </source>
</evidence>
<keyword evidence="1" id="KW-0472">Membrane</keyword>
<dbReference type="KEGG" id="dbk:DGMP_24420"/>
<evidence type="ECO:0000256" key="1">
    <source>
        <dbReference type="SAM" id="Phobius"/>
    </source>
</evidence>
<dbReference type="Pfam" id="PF07963">
    <property type="entry name" value="N_methyl"/>
    <property type="match status" value="1"/>
</dbReference>
<organism evidence="2 3">
    <name type="scientific">Desulfomarina profundi</name>
    <dbReference type="NCBI Taxonomy" id="2772557"/>
    <lineage>
        <taxon>Bacteria</taxon>
        <taxon>Pseudomonadati</taxon>
        <taxon>Thermodesulfobacteriota</taxon>
        <taxon>Desulfobulbia</taxon>
        <taxon>Desulfobulbales</taxon>
        <taxon>Desulfobulbaceae</taxon>
        <taxon>Desulfomarina</taxon>
    </lineage>
</organism>
<gene>
    <name evidence="2" type="ORF">DGMP_24420</name>
</gene>